<dbReference type="Proteomes" id="UP000000493">
    <property type="component" value="Chromosome"/>
</dbReference>
<reference evidence="2 3" key="2">
    <citation type="journal article" date="2012" name="Stand. Genomic Sci.">
        <title>Complete genome sequence of the aquatic bacterium Runella slithyformis type strain (LSU 4(T)).</title>
        <authorList>
            <person name="Copeland A."/>
            <person name="Zhang X."/>
            <person name="Misra M."/>
            <person name="Lapidus A."/>
            <person name="Nolan M."/>
            <person name="Lucas S."/>
            <person name="Deshpande S."/>
            <person name="Cheng J.F."/>
            <person name="Tapia R."/>
            <person name="Goodwin L.A."/>
            <person name="Pitluck S."/>
            <person name="Liolios K."/>
            <person name="Pagani I."/>
            <person name="Ivanova N."/>
            <person name="Mikhailova N."/>
            <person name="Pati A."/>
            <person name="Chen A."/>
            <person name="Palaniappan K."/>
            <person name="Land M."/>
            <person name="Hauser L."/>
            <person name="Pan C."/>
            <person name="Jeffries C.D."/>
            <person name="Detter J.C."/>
            <person name="Brambilla E.M."/>
            <person name="Rohde M."/>
            <person name="Djao O.D."/>
            <person name="Goker M."/>
            <person name="Sikorski J."/>
            <person name="Tindall B.J."/>
            <person name="Woyke T."/>
            <person name="Bristow J."/>
            <person name="Eisen J.A."/>
            <person name="Markowitz V."/>
            <person name="Hugenholtz P."/>
            <person name="Kyrpides N.C."/>
            <person name="Klenk H.P."/>
            <person name="Mavromatis K."/>
        </authorList>
    </citation>
    <scope>NUCLEOTIDE SEQUENCE [LARGE SCALE GENOMIC DNA]</scope>
    <source>
        <strain evidence="3">ATCC 29530 / DSM 19594 / LMG 11500 / NCIMB 11436 / LSU 4</strain>
    </source>
</reference>
<dbReference type="Pfam" id="PF04255">
    <property type="entry name" value="DUF433"/>
    <property type="match status" value="1"/>
</dbReference>
<dbReference type="KEGG" id="rsi:Runsl_1745"/>
<dbReference type="PANTHER" id="PTHR34849:SF5">
    <property type="entry name" value="SSL2733 PROTEIN"/>
    <property type="match status" value="1"/>
</dbReference>
<gene>
    <name evidence="2" type="ordered locus">Runsl_1745</name>
</gene>
<keyword evidence="1" id="KW-1133">Transmembrane helix</keyword>
<reference evidence="3" key="1">
    <citation type="submission" date="2011-06" db="EMBL/GenBank/DDBJ databases">
        <title>The complete genome of chromosome of Runella slithyformis DSM 19594.</title>
        <authorList>
            <consortium name="US DOE Joint Genome Institute (JGI-PGF)"/>
            <person name="Lucas S."/>
            <person name="Han J."/>
            <person name="Lapidus A."/>
            <person name="Bruce D."/>
            <person name="Goodwin L."/>
            <person name="Pitluck S."/>
            <person name="Peters L."/>
            <person name="Kyrpides N."/>
            <person name="Mavromatis K."/>
            <person name="Ivanova N."/>
            <person name="Ovchinnikova G."/>
            <person name="Zhang X."/>
            <person name="Misra M."/>
            <person name="Detter J.C."/>
            <person name="Tapia R."/>
            <person name="Han C."/>
            <person name="Land M."/>
            <person name="Hauser L."/>
            <person name="Markowitz V."/>
            <person name="Cheng J.-F."/>
            <person name="Hugenholtz P."/>
            <person name="Woyke T."/>
            <person name="Wu D."/>
            <person name="Tindall B."/>
            <person name="Faehrich R."/>
            <person name="Brambilla E."/>
            <person name="Klenk H.-P."/>
            <person name="Eisen J.A."/>
        </authorList>
    </citation>
    <scope>NUCLEOTIDE SEQUENCE [LARGE SCALE GENOMIC DNA]</scope>
    <source>
        <strain evidence="3">ATCC 29530 / DSM 19594 / LMG 11500 / NCIMB 11436 / LSU 4</strain>
    </source>
</reference>
<dbReference type="PANTHER" id="PTHR34849">
    <property type="entry name" value="SSL5025 PROTEIN"/>
    <property type="match status" value="1"/>
</dbReference>
<keyword evidence="1" id="KW-0472">Membrane</keyword>
<dbReference type="EMBL" id="CP002859">
    <property type="protein sequence ID" value="AEI48169.1"/>
    <property type="molecule type" value="Genomic_DNA"/>
</dbReference>
<keyword evidence="1" id="KW-0812">Transmembrane</keyword>
<proteinExistence type="predicted"/>
<evidence type="ECO:0000256" key="1">
    <source>
        <dbReference type="SAM" id="Phobius"/>
    </source>
</evidence>
<protein>
    <recommendedName>
        <fullName evidence="4">DUF433 domain-containing protein</fullName>
    </recommendedName>
</protein>
<feature type="transmembrane region" description="Helical" evidence="1">
    <location>
        <begin position="7"/>
        <end position="30"/>
    </location>
</feature>
<dbReference type="InterPro" id="IPR009057">
    <property type="entry name" value="Homeodomain-like_sf"/>
</dbReference>
<evidence type="ECO:0000313" key="3">
    <source>
        <dbReference type="Proteomes" id="UP000000493"/>
    </source>
</evidence>
<dbReference type="AlphaFoldDB" id="A0A7U3ZJ49"/>
<dbReference type="InterPro" id="IPR036388">
    <property type="entry name" value="WH-like_DNA-bd_sf"/>
</dbReference>
<sequence>MHLRRGFFLWILSNQVLCLTLILILSFTAVTNYQQYISINPNIRFGKPCIKGTRITVQDILVWLASEMSFEEILADFPELKEEHIRAALSFAADTEGRTRLIAA</sequence>
<dbReference type="InterPro" id="IPR007367">
    <property type="entry name" value="DUF433"/>
</dbReference>
<evidence type="ECO:0000313" key="2">
    <source>
        <dbReference type="EMBL" id="AEI48169.1"/>
    </source>
</evidence>
<accession>A0A7U3ZJ49</accession>
<dbReference type="Gene3D" id="1.10.10.10">
    <property type="entry name" value="Winged helix-like DNA-binding domain superfamily/Winged helix DNA-binding domain"/>
    <property type="match status" value="1"/>
</dbReference>
<keyword evidence="3" id="KW-1185">Reference proteome</keyword>
<name>A0A7U3ZJ49_RUNSL</name>
<evidence type="ECO:0008006" key="4">
    <source>
        <dbReference type="Google" id="ProtNLM"/>
    </source>
</evidence>
<organism evidence="2 3">
    <name type="scientific">Runella slithyformis (strain ATCC 29530 / DSM 19594 / LMG 11500 / NCIMB 11436 / LSU 4)</name>
    <dbReference type="NCBI Taxonomy" id="761193"/>
    <lineage>
        <taxon>Bacteria</taxon>
        <taxon>Pseudomonadati</taxon>
        <taxon>Bacteroidota</taxon>
        <taxon>Cytophagia</taxon>
        <taxon>Cytophagales</taxon>
        <taxon>Spirosomataceae</taxon>
        <taxon>Runella</taxon>
    </lineage>
</organism>
<dbReference type="SUPFAM" id="SSF46689">
    <property type="entry name" value="Homeodomain-like"/>
    <property type="match status" value="1"/>
</dbReference>